<dbReference type="AlphaFoldDB" id="A0A7K0G222"/>
<feature type="compositionally biased region" description="Basic and acidic residues" evidence="1">
    <location>
        <begin position="1"/>
        <end position="39"/>
    </location>
</feature>
<organism evidence="2 3">
    <name type="scientific">Pedobacter petrophilus</name>
    <dbReference type="NCBI Taxonomy" id="1908241"/>
    <lineage>
        <taxon>Bacteria</taxon>
        <taxon>Pseudomonadati</taxon>
        <taxon>Bacteroidota</taxon>
        <taxon>Sphingobacteriia</taxon>
        <taxon>Sphingobacteriales</taxon>
        <taxon>Sphingobacteriaceae</taxon>
        <taxon>Pedobacter</taxon>
    </lineage>
</organism>
<protein>
    <submittedName>
        <fullName evidence="2">Uncharacterized protein</fullName>
    </submittedName>
</protein>
<keyword evidence="3" id="KW-1185">Reference proteome</keyword>
<accession>A0A7K0G222</accession>
<dbReference type="Proteomes" id="UP000487757">
    <property type="component" value="Unassembled WGS sequence"/>
</dbReference>
<dbReference type="RefSeq" id="WP_154282291.1">
    <property type="nucleotide sequence ID" value="NZ_JBHUJQ010000001.1"/>
</dbReference>
<evidence type="ECO:0000256" key="1">
    <source>
        <dbReference type="SAM" id="MobiDB-lite"/>
    </source>
</evidence>
<gene>
    <name evidence="2" type="ORF">GJU39_17480</name>
</gene>
<name>A0A7K0G222_9SPHI</name>
<evidence type="ECO:0000313" key="3">
    <source>
        <dbReference type="Proteomes" id="UP000487757"/>
    </source>
</evidence>
<dbReference type="EMBL" id="WKKH01000033">
    <property type="protein sequence ID" value="MRX77877.1"/>
    <property type="molecule type" value="Genomic_DNA"/>
</dbReference>
<feature type="region of interest" description="Disordered" evidence="1">
    <location>
        <begin position="1"/>
        <end position="50"/>
    </location>
</feature>
<comment type="caution">
    <text evidence="2">The sequence shown here is derived from an EMBL/GenBank/DDBJ whole genome shotgun (WGS) entry which is preliminary data.</text>
</comment>
<sequence>MIDPKEKDEQVPDQNEGHVNPETKPTEGTNWDEHQRVDEEGNELAPDDIK</sequence>
<evidence type="ECO:0000313" key="2">
    <source>
        <dbReference type="EMBL" id="MRX77877.1"/>
    </source>
</evidence>
<reference evidence="2 3" key="1">
    <citation type="submission" date="2019-11" db="EMBL/GenBank/DDBJ databases">
        <title>Pedobacter petrophilus genome.</title>
        <authorList>
            <person name="Feldbauer M.J."/>
            <person name="Newman J.D."/>
        </authorList>
    </citation>
    <scope>NUCLEOTIDE SEQUENCE [LARGE SCALE GENOMIC DNA]</scope>
    <source>
        <strain evidence="2 3">LMG 29686</strain>
    </source>
</reference>
<proteinExistence type="predicted"/>
<dbReference type="OrthoDB" id="773240at2"/>
<feature type="compositionally biased region" description="Acidic residues" evidence="1">
    <location>
        <begin position="40"/>
        <end position="50"/>
    </location>
</feature>